<proteinExistence type="predicted"/>
<organism evidence="1">
    <name type="scientific">Streptomyces sp. SANK 62799</name>
    <dbReference type="NCBI Taxonomy" id="701528"/>
    <lineage>
        <taxon>Bacteria</taxon>
        <taxon>Bacillati</taxon>
        <taxon>Actinomycetota</taxon>
        <taxon>Actinomycetes</taxon>
        <taxon>Kitasatosporales</taxon>
        <taxon>Streptomycetaceae</taxon>
        <taxon>Streptomyces</taxon>
    </lineage>
</organism>
<dbReference type="InterPro" id="IPR013381">
    <property type="entry name" value="CRISPR-assoc_prot_Cse1"/>
</dbReference>
<name>E1CG17_9ACTN</name>
<accession>E1CG17</accession>
<dbReference type="AlphaFoldDB" id="E1CG17"/>
<dbReference type="Gene3D" id="1.10.132.100">
    <property type="match status" value="1"/>
</dbReference>
<dbReference type="Pfam" id="PF09481">
    <property type="entry name" value="CRISPR_Cse1"/>
    <property type="match status" value="1"/>
</dbReference>
<evidence type="ECO:0000313" key="1">
    <source>
        <dbReference type="EMBL" id="BAJ19031.1"/>
    </source>
</evidence>
<reference evidence="1" key="1">
    <citation type="submission" date="2009-12" db="EMBL/GenBank/DDBJ databases">
        <title>An ATP-Independent Strategy for Carboxylic Acid Activation and Amide Bond Formation Revealed upon Characterization of the A-503083 Biosynthetic Gene Cluster.</title>
        <authorList>
            <person name="Funabashi M."/>
            <person name="Nonaka K."/>
            <person name="Hosobuchi M."/>
            <person name="Fujita Y."/>
            <person name="Shibata T."/>
            <person name="Chi X."/>
            <person name="Yang Z."/>
            <person name="Van Lanen S.G."/>
        </authorList>
    </citation>
    <scope>NUCLEOTIDE SEQUENCE</scope>
    <source>
        <strain evidence="1">SANK 62799</strain>
    </source>
</reference>
<protein>
    <submittedName>
        <fullName evidence="1">Putative CRISPR-associated Cse1 family protein</fullName>
    </submittedName>
</protein>
<dbReference type="EMBL" id="AB538860">
    <property type="protein sequence ID" value="BAJ19031.1"/>
    <property type="molecule type" value="Genomic_DNA"/>
</dbReference>
<sequence>MRTPELSLNDTPAPIYADLRGLRCITALTIGPDQRKPPAVEKLTLLEVFQNAERITSLVHPTPGGRLVLHQLLLGLCYATGVHPRTPRQWRTWVTEGRSLAEVAERLATPEFDGRLDLAHPEQPFGQNAALAPFMEQHGYGTAQLEMHRAADYNQLFDHKHLYDPQPLSVEDALAAMLVEHAYGLGGRMRAKTNWLGPAFTYGSVGRLGSRISVLAIGTNLADTLRLNLTPTDTPGTFNFSWTDGKTRRDFRSTARQARTVDGPADLCSVLGRSVLMRPATTSDGRLVIDRVLVGAGELLDPLPPTHQQDAVMRGDWPWQARAERALWRDANAIYAAFTPRSDKGTDLYSRLLTIGRRVDLWAVGLIARQRDVTAWISDTFPFAPDHELTLRTASSQALACAEATAKAVRSAASVARDTLYPRARPEERTRLLQHLHPGTQLWARFEAPFRTLMDDLTAGAPHEHALATYTAAVTQAAHQALAERLRALPQTGTGLEAAVRAQARLERDLAKRTHPMPQGRTPAP</sequence>